<evidence type="ECO:0000259" key="2">
    <source>
        <dbReference type="Pfam" id="PF18726"/>
    </source>
</evidence>
<organism evidence="3 4">
    <name type="scientific">Gordonia desulfuricans</name>
    <dbReference type="NCBI Taxonomy" id="89051"/>
    <lineage>
        <taxon>Bacteria</taxon>
        <taxon>Bacillati</taxon>
        <taxon>Actinomycetota</taxon>
        <taxon>Actinomycetes</taxon>
        <taxon>Mycobacteriales</taxon>
        <taxon>Gordoniaceae</taxon>
        <taxon>Gordonia</taxon>
    </lineage>
</organism>
<evidence type="ECO:0000256" key="1">
    <source>
        <dbReference type="SAM" id="MobiDB-lite"/>
    </source>
</evidence>
<reference evidence="3 4" key="1">
    <citation type="submission" date="2020-01" db="EMBL/GenBank/DDBJ databases">
        <title>Investigation of new actinobacteria for the biodesulphurisation of diesel fuel.</title>
        <authorList>
            <person name="Athi Narayanan S.M."/>
        </authorList>
    </citation>
    <scope>NUCLEOTIDE SEQUENCE [LARGE SCALE GENOMIC DNA]</scope>
    <source>
        <strain evidence="3 4">213E</strain>
    </source>
</reference>
<dbReference type="AlphaFoldDB" id="A0A7K3LWH4"/>
<dbReference type="Proteomes" id="UP000466307">
    <property type="component" value="Unassembled WGS sequence"/>
</dbReference>
<name>A0A7K3LWH4_9ACTN</name>
<gene>
    <name evidence="3" type="ORF">GYA93_24005</name>
</gene>
<dbReference type="Pfam" id="PF18726">
    <property type="entry name" value="HEPN_SAV_6107"/>
    <property type="match status" value="1"/>
</dbReference>
<sequence length="165" mass="17657">MPSHTASSGSARSSRRGAAEVDPTAISRARDLLERADLLVDNAVGITDDDAERFRQLYLAALRGAGAALALHEPRSPRAGRRNAGDAWSRIGARVPDLVGHAEYFAAHSRRRMDIESGLDRTVPAGLIAEFHARLLTFLDAVEALVIACERGDRGPGSVTMAYPA</sequence>
<evidence type="ECO:0000313" key="3">
    <source>
        <dbReference type="EMBL" id="NDK92584.1"/>
    </source>
</evidence>
<dbReference type="RefSeq" id="WP_059039615.1">
    <property type="nucleotide sequence ID" value="NZ_JAADZU010000143.1"/>
</dbReference>
<feature type="region of interest" description="Disordered" evidence="1">
    <location>
        <begin position="1"/>
        <end position="22"/>
    </location>
</feature>
<evidence type="ECO:0000313" key="4">
    <source>
        <dbReference type="Proteomes" id="UP000466307"/>
    </source>
</evidence>
<protein>
    <recommendedName>
        <fullName evidence="2">SAV-6107-like HEPN domain-containing protein</fullName>
    </recommendedName>
</protein>
<dbReference type="InterPro" id="IPR040891">
    <property type="entry name" value="HEPN_SAV_6107"/>
</dbReference>
<comment type="caution">
    <text evidence="3">The sequence shown here is derived from an EMBL/GenBank/DDBJ whole genome shotgun (WGS) entry which is preliminary data.</text>
</comment>
<feature type="domain" description="SAV-6107-like HEPN" evidence="2">
    <location>
        <begin position="47"/>
        <end position="143"/>
    </location>
</feature>
<feature type="compositionally biased region" description="Low complexity" evidence="1">
    <location>
        <begin position="1"/>
        <end position="12"/>
    </location>
</feature>
<accession>A0A7K3LWH4</accession>
<keyword evidence="4" id="KW-1185">Reference proteome</keyword>
<proteinExistence type="predicted"/>
<dbReference type="EMBL" id="JAADZU010000143">
    <property type="protein sequence ID" value="NDK92584.1"/>
    <property type="molecule type" value="Genomic_DNA"/>
</dbReference>